<protein>
    <submittedName>
        <fullName evidence="1">Uncharacterized protein</fullName>
    </submittedName>
</protein>
<keyword evidence="2" id="KW-1185">Reference proteome</keyword>
<evidence type="ECO:0000313" key="2">
    <source>
        <dbReference type="Proteomes" id="UP001501447"/>
    </source>
</evidence>
<name>A0ABN3Q0L7_9ACTN</name>
<evidence type="ECO:0000313" key="1">
    <source>
        <dbReference type="EMBL" id="GAA2605374.1"/>
    </source>
</evidence>
<sequence length="314" mass="35075">MEPILESAMTAVGELHARGVQPRTVKIRAPFIVGDRWSEPPIQRISAPRGLNLQLYLIAIFEAHCRKRNGIVGPSPLTVSMGAPDAPSWVDLVVSRAKGNLQAVNPITERGNRVRQVKSAFARLAAENLALRNVGTPSKPMAVMLLHESGASASEKYDYAVPAAYEVAPSVVTLSELFFMNGWVHLMSDSEIRMYLVLKHLSARFPRVHKDEGVFCSERERESLYRISRDVYEAHLALEKFGLIERVRDPSRHADGKVVNFHQMAASGETLPPHRFRVAGNLALSDFAFARIRRAMLNFPLSFAESQRRRELGV</sequence>
<accession>A0ABN3Q0L7</accession>
<proteinExistence type="predicted"/>
<gene>
    <name evidence="1" type="ORF">GCM10009863_18620</name>
</gene>
<comment type="caution">
    <text evidence="1">The sequence shown here is derived from an EMBL/GenBank/DDBJ whole genome shotgun (WGS) entry which is preliminary data.</text>
</comment>
<reference evidence="1 2" key="1">
    <citation type="journal article" date="2019" name="Int. J. Syst. Evol. Microbiol.">
        <title>The Global Catalogue of Microorganisms (GCM) 10K type strain sequencing project: providing services to taxonomists for standard genome sequencing and annotation.</title>
        <authorList>
            <consortium name="The Broad Institute Genomics Platform"/>
            <consortium name="The Broad Institute Genome Sequencing Center for Infectious Disease"/>
            <person name="Wu L."/>
            <person name="Ma J."/>
        </authorList>
    </citation>
    <scope>NUCLEOTIDE SEQUENCE [LARGE SCALE GENOMIC DNA]</scope>
    <source>
        <strain evidence="1 2">JCM 16373</strain>
    </source>
</reference>
<dbReference type="Proteomes" id="UP001501447">
    <property type="component" value="Unassembled WGS sequence"/>
</dbReference>
<organism evidence="1 2">
    <name type="scientific">Streptomyces axinellae</name>
    <dbReference type="NCBI Taxonomy" id="552788"/>
    <lineage>
        <taxon>Bacteria</taxon>
        <taxon>Bacillati</taxon>
        <taxon>Actinomycetota</taxon>
        <taxon>Actinomycetes</taxon>
        <taxon>Kitasatosporales</taxon>
        <taxon>Streptomycetaceae</taxon>
        <taxon>Streptomyces</taxon>
    </lineage>
</organism>
<dbReference type="EMBL" id="BAAARJ010000005">
    <property type="protein sequence ID" value="GAA2605374.1"/>
    <property type="molecule type" value="Genomic_DNA"/>
</dbReference>